<dbReference type="InterPro" id="IPR050728">
    <property type="entry name" value="Zinc_Metalloprotease_M4"/>
</dbReference>
<protein>
    <recommendedName>
        <fullName evidence="9">Neutral metalloproteinase</fullName>
        <ecNumber evidence="9">3.4.24.-</ecNumber>
    </recommendedName>
</protein>
<keyword evidence="6 9" id="KW-0862">Zinc</keyword>
<dbReference type="Gene3D" id="3.10.450.490">
    <property type="match status" value="1"/>
</dbReference>
<keyword evidence="3" id="KW-0479">Metal-binding</keyword>
<comment type="cofactor">
    <cofactor evidence="9">
        <name>Zn(2+)</name>
        <dbReference type="ChEBI" id="CHEBI:29105"/>
    </cofactor>
</comment>
<evidence type="ECO:0000256" key="1">
    <source>
        <dbReference type="ARBA" id="ARBA00009388"/>
    </source>
</evidence>
<dbReference type="Proteomes" id="UP000198280">
    <property type="component" value="Unassembled WGS sequence"/>
</dbReference>
<dbReference type="GO" id="GO:0046872">
    <property type="term" value="F:metal ion binding"/>
    <property type="evidence" value="ECO:0007669"/>
    <property type="project" value="UniProtKB-UniRule"/>
</dbReference>
<dbReference type="Pfam" id="PF01447">
    <property type="entry name" value="Peptidase_M4"/>
    <property type="match status" value="1"/>
</dbReference>
<dbReference type="Gene3D" id="3.10.170.10">
    <property type="match status" value="1"/>
</dbReference>
<reference evidence="13 14" key="1">
    <citation type="submission" date="2017-06" db="EMBL/GenBank/DDBJ databases">
        <authorList>
            <person name="Kim H.J."/>
            <person name="Triplett B.A."/>
        </authorList>
    </citation>
    <scope>NUCLEOTIDE SEQUENCE [LARGE SCALE GENOMIC DNA]</scope>
    <source>
        <strain evidence="13 14">CGMCC 4.1858</strain>
    </source>
</reference>
<feature type="domain" description="FTP" evidence="12">
    <location>
        <begin position="65"/>
        <end position="114"/>
    </location>
</feature>
<dbReference type="GO" id="GO:0004222">
    <property type="term" value="F:metalloendopeptidase activity"/>
    <property type="evidence" value="ECO:0007669"/>
    <property type="project" value="UniProtKB-UniRule"/>
</dbReference>
<dbReference type="Gene3D" id="1.10.390.10">
    <property type="entry name" value="Neutral Protease Domain 2"/>
    <property type="match status" value="1"/>
</dbReference>
<evidence type="ECO:0000256" key="6">
    <source>
        <dbReference type="ARBA" id="ARBA00022833"/>
    </source>
</evidence>
<dbReference type="Pfam" id="PF02868">
    <property type="entry name" value="Peptidase_M4_C"/>
    <property type="match status" value="1"/>
</dbReference>
<evidence type="ECO:0000259" key="10">
    <source>
        <dbReference type="Pfam" id="PF01447"/>
    </source>
</evidence>
<dbReference type="InterPro" id="IPR027268">
    <property type="entry name" value="Peptidase_M4/M1_CTD_sf"/>
</dbReference>
<dbReference type="SUPFAM" id="SSF55486">
    <property type="entry name" value="Metalloproteases ('zincins'), catalytic domain"/>
    <property type="match status" value="1"/>
</dbReference>
<proteinExistence type="inferred from homology"/>
<dbReference type="EC" id="3.4.24.-" evidence="9"/>
<dbReference type="GO" id="GO:0006508">
    <property type="term" value="P:proteolysis"/>
    <property type="evidence" value="ECO:0007669"/>
    <property type="project" value="UniProtKB-KW"/>
</dbReference>
<evidence type="ECO:0000256" key="2">
    <source>
        <dbReference type="ARBA" id="ARBA00022670"/>
    </source>
</evidence>
<keyword evidence="4 9" id="KW-0732">Signal</keyword>
<name>A0A239H8R0_9ACTN</name>
<dbReference type="InterPro" id="IPR011096">
    <property type="entry name" value="FTP_domain"/>
</dbReference>
<dbReference type="OrthoDB" id="291295at2"/>
<evidence type="ECO:0000313" key="14">
    <source>
        <dbReference type="Proteomes" id="UP000198280"/>
    </source>
</evidence>
<organism evidence="13 14">
    <name type="scientific">Actinacidiphila glaucinigra</name>
    <dbReference type="NCBI Taxonomy" id="235986"/>
    <lineage>
        <taxon>Bacteria</taxon>
        <taxon>Bacillati</taxon>
        <taxon>Actinomycetota</taxon>
        <taxon>Actinomycetes</taxon>
        <taxon>Kitasatosporales</taxon>
        <taxon>Streptomycetaceae</taxon>
        <taxon>Actinacidiphila</taxon>
    </lineage>
</organism>
<dbReference type="InterPro" id="IPR001570">
    <property type="entry name" value="Peptidase_M4_C_domain"/>
</dbReference>
<dbReference type="PANTHER" id="PTHR33794">
    <property type="entry name" value="BACILLOLYSIN"/>
    <property type="match status" value="1"/>
</dbReference>
<dbReference type="PRINTS" id="PR00730">
    <property type="entry name" value="THERMOLYSIN"/>
</dbReference>
<comment type="similarity">
    <text evidence="1 9">Belongs to the peptidase M4 family.</text>
</comment>
<dbReference type="AlphaFoldDB" id="A0A239H8R0"/>
<feature type="active site" description="Proton donor" evidence="8">
    <location>
        <position position="443"/>
    </location>
</feature>
<dbReference type="InterPro" id="IPR023612">
    <property type="entry name" value="Peptidase_M4"/>
</dbReference>
<keyword evidence="14" id="KW-1185">Reference proteome</keyword>
<evidence type="ECO:0000256" key="9">
    <source>
        <dbReference type="RuleBase" id="RU366073"/>
    </source>
</evidence>
<feature type="signal peptide" evidence="9">
    <location>
        <begin position="1"/>
        <end position="28"/>
    </location>
</feature>
<keyword evidence="2 9" id="KW-0645">Protease</keyword>
<accession>A0A239H8R0</accession>
<evidence type="ECO:0000256" key="8">
    <source>
        <dbReference type="PIRSR" id="PIRSR623612-1"/>
    </source>
</evidence>
<feature type="chain" id="PRO_5023160587" description="Neutral metalloproteinase" evidence="9">
    <location>
        <begin position="29"/>
        <end position="541"/>
    </location>
</feature>
<keyword evidence="7 9" id="KW-0482">Metalloprotease</keyword>
<keyword evidence="5 9" id="KW-0378">Hydrolase</keyword>
<dbReference type="EMBL" id="FZOF01000008">
    <property type="protein sequence ID" value="SNS77750.1"/>
    <property type="molecule type" value="Genomic_DNA"/>
</dbReference>
<dbReference type="Gene3D" id="3.10.450.40">
    <property type="match status" value="1"/>
</dbReference>
<evidence type="ECO:0000259" key="12">
    <source>
        <dbReference type="Pfam" id="PF07504"/>
    </source>
</evidence>
<evidence type="ECO:0000256" key="5">
    <source>
        <dbReference type="ARBA" id="ARBA00022801"/>
    </source>
</evidence>
<evidence type="ECO:0000256" key="4">
    <source>
        <dbReference type="ARBA" id="ARBA00022729"/>
    </source>
</evidence>
<comment type="function">
    <text evidence="9">Extracellular zinc metalloprotease.</text>
</comment>
<evidence type="ECO:0000256" key="3">
    <source>
        <dbReference type="ARBA" id="ARBA00022723"/>
    </source>
</evidence>
<dbReference type="PANTHER" id="PTHR33794:SF1">
    <property type="entry name" value="BACILLOLYSIN"/>
    <property type="match status" value="1"/>
</dbReference>
<feature type="active site" evidence="8">
    <location>
        <position position="356"/>
    </location>
</feature>
<dbReference type="RefSeq" id="WP_089225096.1">
    <property type="nucleotide sequence ID" value="NZ_FZOF01000008.1"/>
</dbReference>
<feature type="domain" description="Peptidase M4" evidence="10">
    <location>
        <begin position="216"/>
        <end position="363"/>
    </location>
</feature>
<dbReference type="CDD" id="cd09597">
    <property type="entry name" value="M4_TLP"/>
    <property type="match status" value="1"/>
</dbReference>
<evidence type="ECO:0000256" key="7">
    <source>
        <dbReference type="ARBA" id="ARBA00023049"/>
    </source>
</evidence>
<gene>
    <name evidence="13" type="ORF">SAMN05216252_108249</name>
</gene>
<evidence type="ECO:0000259" key="11">
    <source>
        <dbReference type="Pfam" id="PF02868"/>
    </source>
</evidence>
<dbReference type="InterPro" id="IPR013856">
    <property type="entry name" value="Peptidase_M4_domain"/>
</dbReference>
<dbReference type="Pfam" id="PF07504">
    <property type="entry name" value="FTP"/>
    <property type="match status" value="1"/>
</dbReference>
<feature type="domain" description="Peptidase M4 C-terminal" evidence="11">
    <location>
        <begin position="366"/>
        <end position="540"/>
    </location>
</feature>
<keyword evidence="9" id="KW-0964">Secreted</keyword>
<evidence type="ECO:0000313" key="13">
    <source>
        <dbReference type="EMBL" id="SNS77750.1"/>
    </source>
</evidence>
<sequence>MRKKLAFGTLAAASALLAGGLQSLAANAQSAPTAQGIAASHAQALSDARGEAAGLAGSLGLGDREQLTVRDAVVDPDGTRHLRYDRTYAGLEVLGGDLVVHQDRSGATRSVSRAVTARIAPATLTPSVTAAAAREKAAATVKGLLKTPLVKGEEPLKAVGSAAAPEKVVWAVSGTPRLAYRTVVHGTQADGTPSALNVITDAATGAVIQRYEGIQTGSGTGVHVGSVQLTTTKSGSSYTLKDASRGGIYTTDLNNRTSGNGTTFTDTDDVWGNGSASNRQSAAVDAQFGAAATWDFYKNTFARSGIRGDGKGSLSRAHYGSNYVNAFWDDSCFCMTYGDGSGNTHPLTALDVAGHEISHGVTSATAGLTYSGESGGLNEATSDIFGTMVEFYENLPSDTPDYLIGEKIDINGDGSPLRYMDKPSKDGASADYWSSSVKNLDVHYSSGVANHFFYLLSEGSGAKTINGVSYNSPTKNGSTVTGIGRAKAAAVWYRALTVYFTSSTNYAKARTSTLSAAKDLYGTGSAEYNAVAAAWTGVNVS</sequence>
<comment type="subcellular location">
    <subcellularLocation>
        <location evidence="9">Secreted</location>
    </subcellularLocation>
</comment>
<dbReference type="GO" id="GO:0005576">
    <property type="term" value="C:extracellular region"/>
    <property type="evidence" value="ECO:0007669"/>
    <property type="project" value="UniProtKB-SubCell"/>
</dbReference>